<organism evidence="9 10">
    <name type="scientific">Methylibium petroleiphilum (strain ATCC BAA-1232 / LMG 22953 / PM1)</name>
    <dbReference type="NCBI Taxonomy" id="420662"/>
    <lineage>
        <taxon>Bacteria</taxon>
        <taxon>Pseudomonadati</taxon>
        <taxon>Pseudomonadota</taxon>
        <taxon>Betaproteobacteria</taxon>
        <taxon>Burkholderiales</taxon>
        <taxon>Sphaerotilaceae</taxon>
        <taxon>Methylibium</taxon>
    </lineage>
</organism>
<dbReference type="GO" id="GO:0004222">
    <property type="term" value="F:metalloendopeptidase activity"/>
    <property type="evidence" value="ECO:0007669"/>
    <property type="project" value="TreeGrafter"/>
</dbReference>
<keyword evidence="3" id="KW-0479">Metal-binding</keyword>
<evidence type="ECO:0000313" key="10">
    <source>
        <dbReference type="Proteomes" id="UP000000366"/>
    </source>
</evidence>
<dbReference type="Gene3D" id="3.10.450.350">
    <property type="match status" value="2"/>
</dbReference>
<keyword evidence="7" id="KW-1133">Transmembrane helix</keyword>
<dbReference type="STRING" id="420662.Mpe_A3151"/>
<keyword evidence="7" id="KW-0472">Membrane</keyword>
<feature type="domain" description="M23ase beta-sheet core" evidence="8">
    <location>
        <begin position="322"/>
        <end position="416"/>
    </location>
</feature>
<keyword evidence="5" id="KW-0862">Zinc</keyword>
<evidence type="ECO:0000256" key="5">
    <source>
        <dbReference type="ARBA" id="ARBA00022833"/>
    </source>
</evidence>
<dbReference type="GO" id="GO:0006508">
    <property type="term" value="P:proteolysis"/>
    <property type="evidence" value="ECO:0007669"/>
    <property type="project" value="UniProtKB-KW"/>
</dbReference>
<keyword evidence="7" id="KW-0812">Transmembrane</keyword>
<evidence type="ECO:0000256" key="7">
    <source>
        <dbReference type="SAM" id="Phobius"/>
    </source>
</evidence>
<dbReference type="HOGENOM" id="CLU_026846_4_1_4"/>
<evidence type="ECO:0000259" key="8">
    <source>
        <dbReference type="Pfam" id="PF01551"/>
    </source>
</evidence>
<dbReference type="PANTHER" id="PTHR21666">
    <property type="entry name" value="PEPTIDASE-RELATED"/>
    <property type="match status" value="1"/>
</dbReference>
<keyword evidence="2" id="KW-0645">Protease</keyword>
<keyword evidence="10" id="KW-1185">Reference proteome</keyword>
<protein>
    <recommendedName>
        <fullName evidence="8">M23ase beta-sheet core domain-containing protein</fullName>
    </recommendedName>
</protein>
<dbReference type="AlphaFoldDB" id="A2SKL5"/>
<reference evidence="9 10" key="1">
    <citation type="journal article" date="2007" name="J. Bacteriol.">
        <title>Whole-genome analysis of the methyl tert-butyl ether-degrading beta-proteobacterium Methylibium petroleiphilum PM1.</title>
        <authorList>
            <person name="Kane S.R."/>
            <person name="Chakicherla A.Y."/>
            <person name="Chain P.S.G."/>
            <person name="Schmidt R."/>
            <person name="Shin M.W."/>
            <person name="Legler T.C."/>
            <person name="Scow K.M."/>
            <person name="Larimer F.W."/>
            <person name="Lucas S.M."/>
            <person name="Richardson P.M."/>
            <person name="Hristova K.R."/>
        </authorList>
    </citation>
    <scope>NUCLEOTIDE SEQUENCE [LARGE SCALE GENOMIC DNA]</scope>
    <source>
        <strain evidence="10">ATCC BAA-1232 / LMG 22953 / PM1</strain>
    </source>
</reference>
<dbReference type="InterPro" id="IPR016047">
    <property type="entry name" value="M23ase_b-sheet_dom"/>
</dbReference>
<keyword evidence="4" id="KW-0378">Hydrolase</keyword>
<dbReference type="CDD" id="cd12797">
    <property type="entry name" value="M23_peptidase"/>
    <property type="match status" value="1"/>
</dbReference>
<dbReference type="SUPFAM" id="SSF51261">
    <property type="entry name" value="Duplicated hybrid motif"/>
    <property type="match status" value="1"/>
</dbReference>
<dbReference type="KEGG" id="mpt:Mpe_A3151"/>
<dbReference type="eggNOG" id="COG0739">
    <property type="taxonomic scope" value="Bacteria"/>
</dbReference>
<dbReference type="PANTHER" id="PTHR21666:SF288">
    <property type="entry name" value="CELL DIVISION PROTEIN YTFB"/>
    <property type="match status" value="1"/>
</dbReference>
<proteinExistence type="predicted"/>
<evidence type="ECO:0000256" key="3">
    <source>
        <dbReference type="ARBA" id="ARBA00022723"/>
    </source>
</evidence>
<evidence type="ECO:0000256" key="4">
    <source>
        <dbReference type="ARBA" id="ARBA00022801"/>
    </source>
</evidence>
<sequence length="460" mass="49706">MNTSASLLRLVERTDALLQRHPRRLTAAVVTLLLGSAVTAFGVAPMAPDAADLPRRVLTESVTPLALDAQLQALETHSVALYRSELTRSSDTADTLLQRLGIDDAEAAAFLRRDATARALLEGRAGKMVQALATNGRLSRLIARSPAESTAQFSTHFTRLTIERDAIGLRARTEQAALSNEAKLGSGTIQSSLFAAADDSRLPDAVTIQLAELFGTDIDFRRELKRGDTFTVLYEALTADGEPVTWNQASGRVLAAQFINDGRTHDAVWFEETSSTGKTKGGYFGLDGRSKNRMFLASPMAFSRVTSGFSMRLHPILKTWRAHLGVDYGAPTGTPVRAVGDGVVEFAGWQNGYGNIAIIRHAGDRETRYAHLSRLDVKRGQRIDQGQLVGAVGATGWATGPHLHFEFRERGQVQDPLKIARASEALTISPAARAQFDEMAAAARSQLTVASAVSPVARFE</sequence>
<keyword evidence="6" id="KW-0482">Metalloprotease</keyword>
<evidence type="ECO:0000256" key="1">
    <source>
        <dbReference type="ARBA" id="ARBA00001947"/>
    </source>
</evidence>
<name>A2SKL5_METPP</name>
<dbReference type="Gene3D" id="2.70.70.10">
    <property type="entry name" value="Glucose Permease (Domain IIA)"/>
    <property type="match status" value="1"/>
</dbReference>
<dbReference type="Proteomes" id="UP000000366">
    <property type="component" value="Chromosome"/>
</dbReference>
<gene>
    <name evidence="9" type="ordered locus">Mpe_A3151</name>
</gene>
<dbReference type="EMBL" id="CP000555">
    <property type="protein sequence ID" value="ABM96104.1"/>
    <property type="molecule type" value="Genomic_DNA"/>
</dbReference>
<dbReference type="InterPro" id="IPR050570">
    <property type="entry name" value="Cell_wall_metabolism_enzyme"/>
</dbReference>
<evidence type="ECO:0000256" key="2">
    <source>
        <dbReference type="ARBA" id="ARBA00022670"/>
    </source>
</evidence>
<accession>A2SKL5</accession>
<feature type="transmembrane region" description="Helical" evidence="7">
    <location>
        <begin position="25"/>
        <end position="47"/>
    </location>
</feature>
<dbReference type="GO" id="GO:0046872">
    <property type="term" value="F:metal ion binding"/>
    <property type="evidence" value="ECO:0007669"/>
    <property type="project" value="UniProtKB-KW"/>
</dbReference>
<evidence type="ECO:0000256" key="6">
    <source>
        <dbReference type="ARBA" id="ARBA00023049"/>
    </source>
</evidence>
<dbReference type="InterPro" id="IPR011055">
    <property type="entry name" value="Dup_hybrid_motif"/>
</dbReference>
<evidence type="ECO:0000313" key="9">
    <source>
        <dbReference type="EMBL" id="ABM96104.1"/>
    </source>
</evidence>
<dbReference type="RefSeq" id="WP_011830727.1">
    <property type="nucleotide sequence ID" value="NC_008825.1"/>
</dbReference>
<comment type="cofactor">
    <cofactor evidence="1">
        <name>Zn(2+)</name>
        <dbReference type="ChEBI" id="CHEBI:29105"/>
    </cofactor>
</comment>
<dbReference type="Pfam" id="PF01551">
    <property type="entry name" value="Peptidase_M23"/>
    <property type="match status" value="1"/>
</dbReference>